<evidence type="ECO:0000256" key="4">
    <source>
        <dbReference type="ARBA" id="ARBA00023004"/>
    </source>
</evidence>
<reference evidence="7 8" key="1">
    <citation type="submission" date="2019-11" db="EMBL/GenBank/DDBJ databases">
        <authorList>
            <person name="Criscuolo A."/>
        </authorList>
    </citation>
    <scope>NUCLEOTIDE SEQUENCE [LARGE SCALE GENOMIC DNA]</scope>
    <source>
        <strain evidence="7">CIP111667</strain>
    </source>
</reference>
<dbReference type="InterPro" id="IPR039650">
    <property type="entry name" value="HdrA-like"/>
</dbReference>
<dbReference type="EMBL" id="CACRYJ010000014">
    <property type="protein sequence ID" value="VZO35635.1"/>
    <property type="molecule type" value="Genomic_DNA"/>
</dbReference>
<dbReference type="Pfam" id="PF12831">
    <property type="entry name" value="FAD_oxidored"/>
    <property type="match status" value="1"/>
</dbReference>
<evidence type="ECO:0000313" key="8">
    <source>
        <dbReference type="Proteomes" id="UP000419743"/>
    </source>
</evidence>
<dbReference type="RefSeq" id="WP_156739547.1">
    <property type="nucleotide sequence ID" value="NZ_CACRYJ010000014.1"/>
</dbReference>
<keyword evidence="2" id="KW-0479">Metal-binding</keyword>
<dbReference type="Gene3D" id="3.50.50.60">
    <property type="entry name" value="FAD/NAD(P)-binding domain"/>
    <property type="match status" value="1"/>
</dbReference>
<dbReference type="AlphaFoldDB" id="A0A7M4DFE2"/>
<dbReference type="PRINTS" id="PR00368">
    <property type="entry name" value="FADPNR"/>
</dbReference>
<evidence type="ECO:0000256" key="3">
    <source>
        <dbReference type="ARBA" id="ARBA00023002"/>
    </source>
</evidence>
<keyword evidence="5" id="KW-0411">Iron-sulfur</keyword>
<feature type="compositionally biased region" description="Basic and acidic residues" evidence="6">
    <location>
        <begin position="423"/>
        <end position="441"/>
    </location>
</feature>
<evidence type="ECO:0000256" key="5">
    <source>
        <dbReference type="ARBA" id="ARBA00023014"/>
    </source>
</evidence>
<name>A0A7M4DFE2_9MICO</name>
<evidence type="ECO:0000256" key="1">
    <source>
        <dbReference type="ARBA" id="ARBA00022485"/>
    </source>
</evidence>
<evidence type="ECO:0008006" key="9">
    <source>
        <dbReference type="Google" id="ProtNLM"/>
    </source>
</evidence>
<gene>
    <name evidence="7" type="ORF">HALOF300_00833</name>
</gene>
<evidence type="ECO:0000313" key="7">
    <source>
        <dbReference type="EMBL" id="VZO35635.1"/>
    </source>
</evidence>
<organism evidence="7 8">
    <name type="scientific">Occultella aeris</name>
    <dbReference type="NCBI Taxonomy" id="2761496"/>
    <lineage>
        <taxon>Bacteria</taxon>
        <taxon>Bacillati</taxon>
        <taxon>Actinomycetota</taxon>
        <taxon>Actinomycetes</taxon>
        <taxon>Micrococcales</taxon>
        <taxon>Ruaniaceae</taxon>
        <taxon>Occultella</taxon>
    </lineage>
</organism>
<dbReference type="SUPFAM" id="SSF51905">
    <property type="entry name" value="FAD/NAD(P)-binding domain"/>
    <property type="match status" value="1"/>
</dbReference>
<keyword evidence="4" id="KW-0408">Iron</keyword>
<keyword evidence="3" id="KW-0560">Oxidoreductase</keyword>
<dbReference type="GO" id="GO:0046872">
    <property type="term" value="F:metal ion binding"/>
    <property type="evidence" value="ECO:0007669"/>
    <property type="project" value="UniProtKB-KW"/>
</dbReference>
<accession>A0A7M4DFE2</accession>
<proteinExistence type="predicted"/>
<sequence>MTEHYDVVVVGGGPAGCPAAIQAARLGARTLLVEKNGALGGTTTVAGVALPGLFHAWGRQIIAGIGWDMVRRSVELTGRDLPDFTQWQLPHYKLQVPVSPAIYASVIDETVVASGAELLLHTMVAAVRPSSAGWDVTLCTKEGLIDLSTTMLVDATGDADVVAHAGLARHANADRQPGTIMVRFGGYDPATLDYEVLDAAYERAVAAGELVPGDLQLFTKPMRKFLRNHGENAIHVPGIEGGTSAAKTAAELAGRRTLMRVHNFLRALPGLEGLTVDRWAIETGVRETYTIDGLTRVTAVDYTSGRVWDDAVSFSFYPIDVHSHDGDGIDIRPLTFGTFPTIPRGAMIPRGSTNLVVAGRAIAGDQEANSAYRVQASCMAMGQAAGAITALAARTGSAAADVPIEDVRAALRTHGAIVPGDPDAPRTEPEPDPTRSTHHPSEPAATGHQRNA</sequence>
<dbReference type="PANTHER" id="PTHR43498">
    <property type="entry name" value="FERREDOXIN:COB-COM HETERODISULFIDE REDUCTASE SUBUNIT A"/>
    <property type="match status" value="1"/>
</dbReference>
<dbReference type="Proteomes" id="UP000419743">
    <property type="component" value="Unassembled WGS sequence"/>
</dbReference>
<evidence type="ECO:0000256" key="6">
    <source>
        <dbReference type="SAM" id="MobiDB-lite"/>
    </source>
</evidence>
<comment type="caution">
    <text evidence="7">The sequence shown here is derived from an EMBL/GenBank/DDBJ whole genome shotgun (WGS) entry which is preliminary data.</text>
</comment>
<keyword evidence="1" id="KW-0004">4Fe-4S</keyword>
<feature type="region of interest" description="Disordered" evidence="6">
    <location>
        <begin position="414"/>
        <end position="452"/>
    </location>
</feature>
<dbReference type="InterPro" id="IPR036188">
    <property type="entry name" value="FAD/NAD-bd_sf"/>
</dbReference>
<dbReference type="PANTHER" id="PTHR43498:SF1">
    <property type="entry name" value="COB--COM HETERODISULFIDE REDUCTASE IRON-SULFUR SUBUNIT A"/>
    <property type="match status" value="1"/>
</dbReference>
<protein>
    <recommendedName>
        <fullName evidence="9">FAD-dependent oxidoreductase</fullName>
    </recommendedName>
</protein>
<dbReference type="GO" id="GO:0016491">
    <property type="term" value="F:oxidoreductase activity"/>
    <property type="evidence" value="ECO:0007669"/>
    <property type="project" value="UniProtKB-KW"/>
</dbReference>
<dbReference type="PRINTS" id="PR00469">
    <property type="entry name" value="PNDRDTASEII"/>
</dbReference>
<dbReference type="GO" id="GO:0051539">
    <property type="term" value="F:4 iron, 4 sulfur cluster binding"/>
    <property type="evidence" value="ECO:0007669"/>
    <property type="project" value="UniProtKB-KW"/>
</dbReference>
<evidence type="ECO:0000256" key="2">
    <source>
        <dbReference type="ARBA" id="ARBA00022723"/>
    </source>
</evidence>
<keyword evidence="8" id="KW-1185">Reference proteome</keyword>